<dbReference type="GO" id="GO:0050136">
    <property type="term" value="F:NADH dehydrogenase (quinone) (non-electrogenic) activity"/>
    <property type="evidence" value="ECO:0007669"/>
    <property type="project" value="UniProtKB-UniRule"/>
</dbReference>
<dbReference type="AlphaFoldDB" id="A0AA37Q6M3"/>
<dbReference type="InterPro" id="IPR020396">
    <property type="entry name" value="NADH_UbQ_OxRdtase_CS"/>
</dbReference>
<dbReference type="InterPro" id="IPR010218">
    <property type="entry name" value="NADH_DH_suC"/>
</dbReference>
<evidence type="ECO:0000256" key="1">
    <source>
        <dbReference type="ARBA" id="ARBA00007569"/>
    </source>
</evidence>
<dbReference type="GO" id="GO:0048038">
    <property type="term" value="F:quinone binding"/>
    <property type="evidence" value="ECO:0007669"/>
    <property type="project" value="UniProtKB-KW"/>
</dbReference>
<dbReference type="SUPFAM" id="SSF143243">
    <property type="entry name" value="Nqo5-like"/>
    <property type="match status" value="1"/>
</dbReference>
<keyword evidence="2 3" id="KW-0813">Transport</keyword>
<evidence type="ECO:0000256" key="6">
    <source>
        <dbReference type="SAM" id="MobiDB-lite"/>
    </source>
</evidence>
<comment type="catalytic activity">
    <reaction evidence="3 5">
        <text>a quinone + NADH + 5 H(+)(in) = a quinol + NAD(+) + 4 H(+)(out)</text>
        <dbReference type="Rhea" id="RHEA:57888"/>
        <dbReference type="ChEBI" id="CHEBI:15378"/>
        <dbReference type="ChEBI" id="CHEBI:24646"/>
        <dbReference type="ChEBI" id="CHEBI:57540"/>
        <dbReference type="ChEBI" id="CHEBI:57945"/>
        <dbReference type="ChEBI" id="CHEBI:132124"/>
    </reaction>
</comment>
<evidence type="ECO:0000313" key="9">
    <source>
        <dbReference type="Proteomes" id="UP001161325"/>
    </source>
</evidence>
<keyword evidence="3 4" id="KW-0520">NAD</keyword>
<accession>A0AA37Q6M3</accession>
<keyword evidence="3" id="KW-0830">Ubiquinone</keyword>
<feature type="domain" description="NADH:ubiquinone oxidoreductase 30kDa subunit" evidence="7">
    <location>
        <begin position="59"/>
        <end position="183"/>
    </location>
</feature>
<gene>
    <name evidence="3" type="primary">nuoC</name>
    <name evidence="8" type="ORF">rosag_37770</name>
</gene>
<protein>
    <recommendedName>
        <fullName evidence="3">NADH-quinone oxidoreductase subunit C</fullName>
        <ecNumber evidence="3">7.1.1.-</ecNumber>
    </recommendedName>
    <alternativeName>
        <fullName evidence="3">NADH dehydrogenase I subunit C</fullName>
    </alternativeName>
    <alternativeName>
        <fullName evidence="3">NDH-1 subunit C</fullName>
    </alternativeName>
</protein>
<comment type="subcellular location">
    <subcellularLocation>
        <location evidence="3">Cell membrane</location>
        <topology evidence="3">Peripheral membrane protein</topology>
        <orientation evidence="3">Cytoplasmic side</orientation>
    </subcellularLocation>
</comment>
<comment type="caution">
    <text evidence="8">The sequence shown here is derived from an EMBL/GenBank/DDBJ whole genome shotgun (WGS) entry which is preliminary data.</text>
</comment>
<dbReference type="RefSeq" id="WP_284351708.1">
    <property type="nucleotide sequence ID" value="NZ_BRXS01000006.1"/>
</dbReference>
<name>A0AA37Q6M3_9BACT</name>
<dbReference type="Pfam" id="PF00329">
    <property type="entry name" value="Complex1_30kDa"/>
    <property type="match status" value="1"/>
</dbReference>
<dbReference type="PROSITE" id="PS00542">
    <property type="entry name" value="COMPLEX1_30K"/>
    <property type="match status" value="1"/>
</dbReference>
<dbReference type="PANTHER" id="PTHR10884:SF14">
    <property type="entry name" value="NADH DEHYDROGENASE [UBIQUINONE] IRON-SULFUR PROTEIN 3, MITOCHONDRIAL"/>
    <property type="match status" value="1"/>
</dbReference>
<proteinExistence type="inferred from homology"/>
<feature type="region of interest" description="Disordered" evidence="6">
    <location>
        <begin position="1"/>
        <end position="36"/>
    </location>
</feature>
<sequence>MTPTTPIQIPGSAAPHDAPRTPKQIPHRGGTPNPSAADLQAQFGAAVLRVDVVWGETTVVVETARVLDIVRWLHDDPSQRYDYLVDVTAVEFRDLEQPLEVVWHLRSLPYRRFLRLKALLPKGAPLEVPSVWPVYHGADWLERECFDMFGIRFAGHPDLRRILMWEQYKEGFPLRKDFPLRGRFSRAEQLKQALAANPEARYSMEELTVAEAFAELPDEMRRRLASGEVTGE</sequence>
<keyword evidence="3 4" id="KW-1278">Translocase</keyword>
<keyword evidence="3" id="KW-1003">Cell membrane</keyword>
<dbReference type="GO" id="GO:0005886">
    <property type="term" value="C:plasma membrane"/>
    <property type="evidence" value="ECO:0007669"/>
    <property type="project" value="UniProtKB-SubCell"/>
</dbReference>
<dbReference type="HAMAP" id="MF_01357">
    <property type="entry name" value="NDH1_NuoC"/>
    <property type="match status" value="1"/>
</dbReference>
<comment type="function">
    <text evidence="3">NDH-1 shuttles electrons from NADH, via FMN and iron-sulfur (Fe-S) centers, to quinones in the respiratory chain. The immediate electron acceptor for the enzyme in this species is believed to be ubiquinone. Couples the redox reaction to proton translocation (for every two electrons transferred, four hydrogen ions are translocated across the cytoplasmic membrane), and thus conserves the redox energy in a proton gradient.</text>
</comment>
<dbReference type="EMBL" id="BRXS01000006">
    <property type="protein sequence ID" value="GLC27264.1"/>
    <property type="molecule type" value="Genomic_DNA"/>
</dbReference>
<keyword evidence="3 5" id="KW-0874">Quinone</keyword>
<dbReference type="Proteomes" id="UP001161325">
    <property type="component" value="Unassembled WGS sequence"/>
</dbReference>
<evidence type="ECO:0000256" key="2">
    <source>
        <dbReference type="ARBA" id="ARBA00022448"/>
    </source>
</evidence>
<organism evidence="8 9">
    <name type="scientific">Roseisolibacter agri</name>
    <dbReference type="NCBI Taxonomy" id="2014610"/>
    <lineage>
        <taxon>Bacteria</taxon>
        <taxon>Pseudomonadati</taxon>
        <taxon>Gemmatimonadota</taxon>
        <taxon>Gemmatimonadia</taxon>
        <taxon>Gemmatimonadales</taxon>
        <taxon>Gemmatimonadaceae</taxon>
        <taxon>Roseisolibacter</taxon>
    </lineage>
</organism>
<keyword evidence="9" id="KW-1185">Reference proteome</keyword>
<dbReference type="EC" id="7.1.1.-" evidence="3"/>
<evidence type="ECO:0000313" key="8">
    <source>
        <dbReference type="EMBL" id="GLC27264.1"/>
    </source>
</evidence>
<dbReference type="Gene3D" id="3.30.460.80">
    <property type="entry name" value="NADH:ubiquinone oxidoreductase, 30kDa subunit"/>
    <property type="match status" value="1"/>
</dbReference>
<reference evidence="8" key="1">
    <citation type="submission" date="2022-08" db="EMBL/GenBank/DDBJ databases">
        <title>Draft genome sequencing of Roseisolibacter agri AW1220.</title>
        <authorList>
            <person name="Tobiishi Y."/>
            <person name="Tonouchi A."/>
        </authorList>
    </citation>
    <scope>NUCLEOTIDE SEQUENCE</scope>
    <source>
        <strain evidence="8">AW1220</strain>
    </source>
</reference>
<dbReference type="GO" id="GO:0008137">
    <property type="term" value="F:NADH dehydrogenase (ubiquinone) activity"/>
    <property type="evidence" value="ECO:0007669"/>
    <property type="project" value="InterPro"/>
</dbReference>
<dbReference type="InterPro" id="IPR001268">
    <property type="entry name" value="NADH_UbQ_OxRdtase_30kDa_su"/>
</dbReference>
<evidence type="ECO:0000256" key="3">
    <source>
        <dbReference type="HAMAP-Rule" id="MF_01357"/>
    </source>
</evidence>
<dbReference type="InterPro" id="IPR037232">
    <property type="entry name" value="NADH_quin_OxRdtase_su_C/D-like"/>
</dbReference>
<keyword evidence="3" id="KW-0472">Membrane</keyword>
<evidence type="ECO:0000256" key="5">
    <source>
        <dbReference type="RuleBase" id="RU003582"/>
    </source>
</evidence>
<comment type="subunit">
    <text evidence="3">NDH-1 is composed of 14 different subunits. Subunits NuoB, C, D, E, F, and G constitute the peripheral sector of the complex.</text>
</comment>
<evidence type="ECO:0000256" key="4">
    <source>
        <dbReference type="RuleBase" id="RU003456"/>
    </source>
</evidence>
<comment type="similarity">
    <text evidence="1 3 4">Belongs to the complex I 30 kDa subunit family.</text>
</comment>
<evidence type="ECO:0000259" key="7">
    <source>
        <dbReference type="Pfam" id="PF00329"/>
    </source>
</evidence>
<dbReference type="PANTHER" id="PTHR10884">
    <property type="entry name" value="NADH DEHYDROGENASE UBIQUINONE IRON-SULFUR PROTEIN 3"/>
    <property type="match status" value="1"/>
</dbReference>